<gene>
    <name evidence="1" type="ORF">DRD48_25270</name>
</gene>
<proteinExistence type="predicted"/>
<comment type="caution">
    <text evidence="1">The sequence shown here is derived from an EMBL/GenBank/DDBJ whole genome shotgun (WGS) entry which is preliminary data.</text>
</comment>
<protein>
    <submittedName>
        <fullName evidence="1">Uncharacterized protein</fullName>
    </submittedName>
</protein>
<evidence type="ECO:0000313" key="1">
    <source>
        <dbReference type="EMBL" id="EBX1946923.1"/>
    </source>
</evidence>
<organism evidence="1">
    <name type="scientific">Salmonella enterica subsp. enterica serovar Saintpaul</name>
    <dbReference type="NCBI Taxonomy" id="90105"/>
    <lineage>
        <taxon>Bacteria</taxon>
        <taxon>Pseudomonadati</taxon>
        <taxon>Pseudomonadota</taxon>
        <taxon>Gammaproteobacteria</taxon>
        <taxon>Enterobacterales</taxon>
        <taxon>Enterobacteriaceae</taxon>
        <taxon>Salmonella</taxon>
    </lineage>
</organism>
<dbReference type="EMBL" id="AAHKMO010000077">
    <property type="protein sequence ID" value="EBX1946923.1"/>
    <property type="molecule type" value="Genomic_DNA"/>
</dbReference>
<reference evidence="1" key="1">
    <citation type="submission" date="2018-06" db="EMBL/GenBank/DDBJ databases">
        <authorList>
            <person name="Ashton P.M."/>
            <person name="Dallman T."/>
            <person name="Nair S."/>
            <person name="De Pinna E."/>
            <person name="Peters T."/>
            <person name="Grant K."/>
        </authorList>
    </citation>
    <scope>NUCLEOTIDE SEQUENCE</scope>
    <source>
        <strain evidence="1">187601</strain>
    </source>
</reference>
<dbReference type="AlphaFoldDB" id="A0A5W5JMJ6"/>
<sequence length="68" mass="7523">WKVMGGSIKTAQVSNTGYLGKFDFCAVSRMGNAEDSHYCQVYESPTGSGNWYKNEHKTGCIASCFIFN</sequence>
<name>A0A5W5JMJ6_SALET</name>
<accession>A0A5W5JMJ6</accession>
<feature type="non-terminal residue" evidence="1">
    <location>
        <position position="1"/>
    </location>
</feature>